<sequence>MTLTIIISVILGIIAGYFFFPQSVVPYMDTITTIALNLLIFFVGIDLGMNKHIFKDLKKHGALLILIPLSIILGSLTGGLITGLIFDMPSNISLSISAGLGWYSLSGVILTKLHSAEIGTIAFLTNVFRELITVMSIPFIAKYLNDYTTIAPAGATSMDTTLPIISRYTKPEIVVIAFFNGAVLSTLVPILVPFFYSI</sequence>
<reference evidence="2" key="2">
    <citation type="submission" date="2021-04" db="EMBL/GenBank/DDBJ databases">
        <authorList>
            <person name="Dong X."/>
        </authorList>
    </citation>
    <scope>NUCLEOTIDE SEQUENCE</scope>
    <source>
        <strain evidence="2">ZWT</strain>
    </source>
</reference>
<dbReference type="GO" id="GO:0015661">
    <property type="term" value="F:L-lysine efflux transmembrane transporter activity"/>
    <property type="evidence" value="ECO:0007669"/>
    <property type="project" value="InterPro"/>
</dbReference>
<accession>A0A9J6P5Z6</accession>
<dbReference type="GO" id="GO:0005886">
    <property type="term" value="C:plasma membrane"/>
    <property type="evidence" value="ECO:0007669"/>
    <property type="project" value="TreeGrafter"/>
</dbReference>
<keyword evidence="1" id="KW-0472">Membrane</keyword>
<keyword evidence="1" id="KW-1133">Transmembrane helix</keyword>
<dbReference type="AlphaFoldDB" id="A0A9J6P5Z6"/>
<proteinExistence type="predicted"/>
<organism evidence="2 3">
    <name type="scientific">Oceanirhabdus seepicola</name>
    <dbReference type="NCBI Taxonomy" id="2828781"/>
    <lineage>
        <taxon>Bacteria</taxon>
        <taxon>Bacillati</taxon>
        <taxon>Bacillota</taxon>
        <taxon>Clostridia</taxon>
        <taxon>Eubacteriales</taxon>
        <taxon>Clostridiaceae</taxon>
        <taxon>Oceanirhabdus</taxon>
    </lineage>
</organism>
<name>A0A9J6P5Z6_9CLOT</name>
<dbReference type="PANTHER" id="PTHR35804">
    <property type="entry name" value="LYSINE EXPORTER LYSO"/>
    <property type="match status" value="1"/>
</dbReference>
<keyword evidence="1" id="KW-0812">Transmembrane</keyword>
<evidence type="ECO:0000256" key="1">
    <source>
        <dbReference type="SAM" id="Phobius"/>
    </source>
</evidence>
<comment type="caution">
    <text evidence="2">The sequence shown here is derived from an EMBL/GenBank/DDBJ whole genome shotgun (WGS) entry which is preliminary data.</text>
</comment>
<dbReference type="EMBL" id="JAGSOJ010000005">
    <property type="protein sequence ID" value="MCM1992250.1"/>
    <property type="molecule type" value="Genomic_DNA"/>
</dbReference>
<feature type="transmembrane region" description="Helical" evidence="1">
    <location>
        <begin position="61"/>
        <end position="86"/>
    </location>
</feature>
<feature type="transmembrane region" description="Helical" evidence="1">
    <location>
        <begin position="5"/>
        <end position="24"/>
    </location>
</feature>
<dbReference type="InterPro" id="IPR005642">
    <property type="entry name" value="LysO"/>
</dbReference>
<evidence type="ECO:0000313" key="3">
    <source>
        <dbReference type="Proteomes" id="UP001056429"/>
    </source>
</evidence>
<dbReference type="PANTHER" id="PTHR35804:SF1">
    <property type="entry name" value="LYSINE EXPORTER LYSO"/>
    <property type="match status" value="1"/>
</dbReference>
<dbReference type="Pfam" id="PF03956">
    <property type="entry name" value="Lys_export"/>
    <property type="match status" value="1"/>
</dbReference>
<keyword evidence="3" id="KW-1185">Reference proteome</keyword>
<feature type="transmembrane region" description="Helical" evidence="1">
    <location>
        <begin position="30"/>
        <end position="49"/>
    </location>
</feature>
<evidence type="ECO:0000313" key="2">
    <source>
        <dbReference type="EMBL" id="MCM1992250.1"/>
    </source>
</evidence>
<dbReference type="RefSeq" id="WP_250861413.1">
    <property type="nucleotide sequence ID" value="NZ_JAGSOJ010000005.1"/>
</dbReference>
<dbReference type="Proteomes" id="UP001056429">
    <property type="component" value="Unassembled WGS sequence"/>
</dbReference>
<protein>
    <submittedName>
        <fullName evidence="2">Lysine exporter LysO family protein</fullName>
    </submittedName>
</protein>
<reference evidence="2" key="1">
    <citation type="journal article" date="2021" name="mSystems">
        <title>Bacteria and Archaea Synergistically Convert Glycine Betaine to Biogenic Methane in the Formosa Cold Seep of the South China Sea.</title>
        <authorList>
            <person name="Li L."/>
            <person name="Zhang W."/>
            <person name="Zhang S."/>
            <person name="Song L."/>
            <person name="Sun Q."/>
            <person name="Zhang H."/>
            <person name="Xiang H."/>
            <person name="Dong X."/>
        </authorList>
    </citation>
    <scope>NUCLEOTIDE SEQUENCE</scope>
    <source>
        <strain evidence="2">ZWT</strain>
    </source>
</reference>
<feature type="transmembrane region" description="Helical" evidence="1">
    <location>
        <begin position="173"/>
        <end position="196"/>
    </location>
</feature>
<gene>
    <name evidence="2" type="ORF">KDK92_21210</name>
</gene>